<gene>
    <name evidence="4" type="ORF">Pla100_05350</name>
</gene>
<evidence type="ECO:0000256" key="2">
    <source>
        <dbReference type="SAM" id="Coils"/>
    </source>
</evidence>
<feature type="coiled-coil region" evidence="2">
    <location>
        <begin position="459"/>
        <end position="493"/>
    </location>
</feature>
<reference evidence="4 5" key="1">
    <citation type="submission" date="2019-02" db="EMBL/GenBank/DDBJ databases">
        <title>Deep-cultivation of Planctomycetes and their phenomic and genomic characterization uncovers novel biology.</title>
        <authorList>
            <person name="Wiegand S."/>
            <person name="Jogler M."/>
            <person name="Boedeker C."/>
            <person name="Pinto D."/>
            <person name="Vollmers J."/>
            <person name="Rivas-Marin E."/>
            <person name="Kohn T."/>
            <person name="Peeters S.H."/>
            <person name="Heuer A."/>
            <person name="Rast P."/>
            <person name="Oberbeckmann S."/>
            <person name="Bunk B."/>
            <person name="Jeske O."/>
            <person name="Meyerdierks A."/>
            <person name="Storesund J.E."/>
            <person name="Kallscheuer N."/>
            <person name="Luecker S."/>
            <person name="Lage O.M."/>
            <person name="Pohl T."/>
            <person name="Merkel B.J."/>
            <person name="Hornburger P."/>
            <person name="Mueller R.-W."/>
            <person name="Bruemmer F."/>
            <person name="Labrenz M."/>
            <person name="Spormann A.M."/>
            <person name="Op Den Camp H."/>
            <person name="Overmann J."/>
            <person name="Amann R."/>
            <person name="Jetten M.S.M."/>
            <person name="Mascher T."/>
            <person name="Medema M.H."/>
            <person name="Devos D.P."/>
            <person name="Kaster A.-K."/>
            <person name="Ovreas L."/>
            <person name="Rohde M."/>
            <person name="Galperin M.Y."/>
            <person name="Jogler C."/>
        </authorList>
    </citation>
    <scope>NUCLEOTIDE SEQUENCE [LARGE SCALE GENOMIC DNA]</scope>
    <source>
        <strain evidence="4 5">Pla100</strain>
    </source>
</reference>
<evidence type="ECO:0000313" key="5">
    <source>
        <dbReference type="Proteomes" id="UP000316213"/>
    </source>
</evidence>
<dbReference type="CDD" id="cd06850">
    <property type="entry name" value="biotinyl_domain"/>
    <property type="match status" value="1"/>
</dbReference>
<feature type="domain" description="Lipoyl-binding" evidence="3">
    <location>
        <begin position="391"/>
        <end position="437"/>
    </location>
</feature>
<evidence type="ECO:0000259" key="3">
    <source>
        <dbReference type="Pfam" id="PF00364"/>
    </source>
</evidence>
<dbReference type="PANTHER" id="PTHR30097">
    <property type="entry name" value="CATION EFFLUX SYSTEM PROTEIN CUSB"/>
    <property type="match status" value="1"/>
</dbReference>
<name>A0A5C6AVU3_9BACT</name>
<keyword evidence="5" id="KW-1185">Reference proteome</keyword>
<proteinExistence type="predicted"/>
<dbReference type="AlphaFoldDB" id="A0A5C6AVU3"/>
<dbReference type="PANTHER" id="PTHR30097:SF4">
    <property type="entry name" value="SLR6042 PROTEIN"/>
    <property type="match status" value="1"/>
</dbReference>
<dbReference type="OrthoDB" id="248877at2"/>
<evidence type="ECO:0000256" key="1">
    <source>
        <dbReference type="ARBA" id="ARBA00022448"/>
    </source>
</evidence>
<dbReference type="SUPFAM" id="SSF51230">
    <property type="entry name" value="Single hybrid motif"/>
    <property type="match status" value="1"/>
</dbReference>
<sequence length="640" mass="71103">MSVSVTHIDERLDELERLRCQMAPEAFLNAVIGSLCDVLGAHNVVAVHPINDDYFVSVAAARHPAPIADSRWVASQLGTHRERSSSPDSNASTRRWIGLTKRQNVDPADGLSRTGCSLSPSTWRYGGIVITWPSHRDTAIEGAMRGIIEAFAEIAFAHYLETFVESQASRSRELAVAQDQLLDTDDDEQATSLLVGSLSSLLPADRVCLLSMNATGEPRLLAVGGVDDLDRRTEAVKRIEAAAVETTKTRQPNFSVQSRDHFDDANALGPAGDESHQQLSLSIPWDGHHVLLLQWASEARLATAAVWLQATCHSLQSTWHQTKAWHRVPKWLRSYLKRSSHRSSSKPMVRWATGISVLGVMAIVAMYPITFSIIGEGTLEPIDQRWIFASQEGFVRELKVADGDQVQTGDVIAILESSELEIQISEVAGRIREVQTQRQGIEITINQLVRSAIPDPALENRLQSELKELAIRLDSLNEQAGLLEAQRELLQIVSPIDGKIIGWEIERNLLDRPVSRGDVLMRVANTNAPWRIELLIPDRDAGYLERYADQVSPRMVVAEYALRSDPQTKHSSEVTWVSPEVVHDPSQGAVVEVHLGVEQGALPRSSLGATVDGRLICGTKPRWFVWGRPIWEAIQRRIWF</sequence>
<comment type="caution">
    <text evidence="4">The sequence shown here is derived from an EMBL/GenBank/DDBJ whole genome shotgun (WGS) entry which is preliminary data.</text>
</comment>
<dbReference type="Proteomes" id="UP000316213">
    <property type="component" value="Unassembled WGS sequence"/>
</dbReference>
<keyword evidence="2" id="KW-0175">Coiled coil</keyword>
<dbReference type="Gene3D" id="2.40.50.100">
    <property type="match status" value="1"/>
</dbReference>
<dbReference type="GO" id="GO:0030313">
    <property type="term" value="C:cell envelope"/>
    <property type="evidence" value="ECO:0007669"/>
    <property type="project" value="TreeGrafter"/>
</dbReference>
<dbReference type="InterPro" id="IPR000089">
    <property type="entry name" value="Biotin_lipoyl"/>
</dbReference>
<organism evidence="4 5">
    <name type="scientific">Neorhodopirellula pilleata</name>
    <dbReference type="NCBI Taxonomy" id="2714738"/>
    <lineage>
        <taxon>Bacteria</taxon>
        <taxon>Pseudomonadati</taxon>
        <taxon>Planctomycetota</taxon>
        <taxon>Planctomycetia</taxon>
        <taxon>Pirellulales</taxon>
        <taxon>Pirellulaceae</taxon>
        <taxon>Neorhodopirellula</taxon>
    </lineage>
</organism>
<keyword evidence="1" id="KW-0813">Transport</keyword>
<evidence type="ECO:0000313" key="4">
    <source>
        <dbReference type="EMBL" id="TWU03607.1"/>
    </source>
</evidence>
<protein>
    <submittedName>
        <fullName evidence="4">Putative acetyl-CoA carboxylase biotin carboxyl carrier protein subunit</fullName>
    </submittedName>
</protein>
<dbReference type="EMBL" id="SJPM01000001">
    <property type="protein sequence ID" value="TWU03607.1"/>
    <property type="molecule type" value="Genomic_DNA"/>
</dbReference>
<dbReference type="GO" id="GO:0060003">
    <property type="term" value="P:copper ion export"/>
    <property type="evidence" value="ECO:0007669"/>
    <property type="project" value="TreeGrafter"/>
</dbReference>
<dbReference type="GO" id="GO:0015679">
    <property type="term" value="P:plasma membrane copper ion transport"/>
    <property type="evidence" value="ECO:0007669"/>
    <property type="project" value="TreeGrafter"/>
</dbReference>
<dbReference type="Pfam" id="PF00364">
    <property type="entry name" value="Biotin_lipoyl"/>
    <property type="match status" value="1"/>
</dbReference>
<accession>A0A5C6AVU3</accession>
<dbReference type="InterPro" id="IPR051909">
    <property type="entry name" value="MFP_Cation_Efflux"/>
</dbReference>
<dbReference type="RefSeq" id="WP_146576093.1">
    <property type="nucleotide sequence ID" value="NZ_SJPM01000001.1"/>
</dbReference>
<dbReference type="InterPro" id="IPR011053">
    <property type="entry name" value="Single_hybrid_motif"/>
</dbReference>